<keyword evidence="3" id="KW-1185">Reference proteome</keyword>
<reference evidence="2" key="2">
    <citation type="journal article" date="2007" name="Science">
        <title>Draft genome sequence of the sexually transmitted pathogen Trichomonas vaginalis.</title>
        <authorList>
            <person name="Carlton J.M."/>
            <person name="Hirt R.P."/>
            <person name="Silva J.C."/>
            <person name="Delcher A.L."/>
            <person name="Schatz M."/>
            <person name="Zhao Q."/>
            <person name="Wortman J.R."/>
            <person name="Bidwell S.L."/>
            <person name="Alsmark U.C.M."/>
            <person name="Besteiro S."/>
            <person name="Sicheritz-Ponten T."/>
            <person name="Noel C.J."/>
            <person name="Dacks J.B."/>
            <person name="Foster P.G."/>
            <person name="Simillion C."/>
            <person name="Van de Peer Y."/>
            <person name="Miranda-Saavedra D."/>
            <person name="Barton G.J."/>
            <person name="Westrop G.D."/>
            <person name="Mueller S."/>
            <person name="Dessi D."/>
            <person name="Fiori P.L."/>
            <person name="Ren Q."/>
            <person name="Paulsen I."/>
            <person name="Zhang H."/>
            <person name="Bastida-Corcuera F.D."/>
            <person name="Simoes-Barbosa A."/>
            <person name="Brown M.T."/>
            <person name="Hayes R.D."/>
            <person name="Mukherjee M."/>
            <person name="Okumura C.Y."/>
            <person name="Schneider R."/>
            <person name="Smith A.J."/>
            <person name="Vanacova S."/>
            <person name="Villalvazo M."/>
            <person name="Haas B.J."/>
            <person name="Pertea M."/>
            <person name="Feldblyum T.V."/>
            <person name="Utterback T.R."/>
            <person name="Shu C.L."/>
            <person name="Osoegawa K."/>
            <person name="de Jong P.J."/>
            <person name="Hrdy I."/>
            <person name="Horvathova L."/>
            <person name="Zubacova Z."/>
            <person name="Dolezal P."/>
            <person name="Malik S.B."/>
            <person name="Logsdon J.M. Jr."/>
            <person name="Henze K."/>
            <person name="Gupta A."/>
            <person name="Wang C.C."/>
            <person name="Dunne R.L."/>
            <person name="Upcroft J.A."/>
            <person name="Upcroft P."/>
            <person name="White O."/>
            <person name="Salzberg S.L."/>
            <person name="Tang P."/>
            <person name="Chiu C.-H."/>
            <person name="Lee Y.-S."/>
            <person name="Embley T.M."/>
            <person name="Coombs G.H."/>
            <person name="Mottram J.C."/>
            <person name="Tachezy J."/>
            <person name="Fraser-Liggett C.M."/>
            <person name="Johnson P.J."/>
        </authorList>
    </citation>
    <scope>NUCLEOTIDE SEQUENCE [LARGE SCALE GENOMIC DNA]</scope>
    <source>
        <strain evidence="2">G3</strain>
    </source>
</reference>
<dbReference type="Proteomes" id="UP000001542">
    <property type="component" value="Unassembled WGS sequence"/>
</dbReference>
<dbReference type="SMR" id="A2DAR7"/>
<keyword evidence="1" id="KW-0472">Membrane</keyword>
<dbReference type="RefSeq" id="XP_001583556.1">
    <property type="nucleotide sequence ID" value="XM_001583506.1"/>
</dbReference>
<accession>A2DAR7</accession>
<dbReference type="AlphaFoldDB" id="A2DAR7"/>
<evidence type="ECO:0000313" key="3">
    <source>
        <dbReference type="Proteomes" id="UP000001542"/>
    </source>
</evidence>
<evidence type="ECO:0000256" key="1">
    <source>
        <dbReference type="SAM" id="Phobius"/>
    </source>
</evidence>
<keyword evidence="1" id="KW-0812">Transmembrane</keyword>
<proteinExistence type="predicted"/>
<feature type="transmembrane region" description="Helical" evidence="1">
    <location>
        <begin position="97"/>
        <end position="117"/>
    </location>
</feature>
<gene>
    <name evidence="2" type="ORF">TVAG_035950</name>
</gene>
<dbReference type="InParanoid" id="A2DAR7"/>
<dbReference type="VEuPathDB" id="TrichDB:TVAG_035950"/>
<protein>
    <submittedName>
        <fullName evidence="2">Uncharacterized protein</fullName>
    </submittedName>
</protein>
<dbReference type="VEuPathDB" id="TrichDB:TVAGG3_0812400"/>
<keyword evidence="1" id="KW-1133">Transmembrane helix</keyword>
<organism evidence="2 3">
    <name type="scientific">Trichomonas vaginalis (strain ATCC PRA-98 / G3)</name>
    <dbReference type="NCBI Taxonomy" id="412133"/>
    <lineage>
        <taxon>Eukaryota</taxon>
        <taxon>Metamonada</taxon>
        <taxon>Parabasalia</taxon>
        <taxon>Trichomonadida</taxon>
        <taxon>Trichomonadidae</taxon>
        <taxon>Trichomonas</taxon>
    </lineage>
</organism>
<sequence length="152" mass="16834">MLLPALILAAASVQYPFNFRARNTQSNAVEGQKVALSQNKAFGKPLNTQTPKPSITKFRKLSALQGANIPMEFPTDSENSNSIAEEIKQQLVSTPMIIFYSVLSLCIIIAIGIFMFYKDPEDDAAETTQDAIIENQLHQVLDSKLENETMVI</sequence>
<name>A2DAR7_TRIV3</name>
<reference evidence="2" key="1">
    <citation type="submission" date="2006-10" db="EMBL/GenBank/DDBJ databases">
        <authorList>
            <person name="Amadeo P."/>
            <person name="Zhao Q."/>
            <person name="Wortman J."/>
            <person name="Fraser-Liggett C."/>
            <person name="Carlton J."/>
        </authorList>
    </citation>
    <scope>NUCLEOTIDE SEQUENCE</scope>
    <source>
        <strain evidence="2">G3</strain>
    </source>
</reference>
<dbReference type="EMBL" id="DS113183">
    <property type="protein sequence ID" value="EAY22570.1"/>
    <property type="molecule type" value="Genomic_DNA"/>
</dbReference>
<evidence type="ECO:0000313" key="2">
    <source>
        <dbReference type="EMBL" id="EAY22570.1"/>
    </source>
</evidence>
<dbReference type="KEGG" id="tva:5468175"/>